<dbReference type="EMBL" id="JBHSRF010000041">
    <property type="protein sequence ID" value="MFC6084370.1"/>
    <property type="molecule type" value="Genomic_DNA"/>
</dbReference>
<evidence type="ECO:0008006" key="3">
    <source>
        <dbReference type="Google" id="ProtNLM"/>
    </source>
</evidence>
<sequence>MAHPRTRTAAEQPRQWHIFRSDTGRWWATRTEPFSQAQQRAGAARTVDGDDEVTVCRAIAEQESTAALAGTP</sequence>
<reference evidence="2" key="1">
    <citation type="journal article" date="2019" name="Int. J. Syst. Evol. Microbiol.">
        <title>The Global Catalogue of Microorganisms (GCM) 10K type strain sequencing project: providing services to taxonomists for standard genome sequencing and annotation.</title>
        <authorList>
            <consortium name="The Broad Institute Genomics Platform"/>
            <consortium name="The Broad Institute Genome Sequencing Center for Infectious Disease"/>
            <person name="Wu L."/>
            <person name="Ma J."/>
        </authorList>
    </citation>
    <scope>NUCLEOTIDE SEQUENCE [LARGE SCALE GENOMIC DNA]</scope>
    <source>
        <strain evidence="2">JCM 30346</strain>
    </source>
</reference>
<keyword evidence="2" id="KW-1185">Reference proteome</keyword>
<proteinExistence type="predicted"/>
<comment type="caution">
    <text evidence="1">The sequence shown here is derived from an EMBL/GenBank/DDBJ whole genome shotgun (WGS) entry which is preliminary data.</text>
</comment>
<name>A0ABW1NM32_9ACTN</name>
<protein>
    <recommendedName>
        <fullName evidence="3">DUF2188 domain-containing protein</fullName>
    </recommendedName>
</protein>
<dbReference type="Proteomes" id="UP001596137">
    <property type="component" value="Unassembled WGS sequence"/>
</dbReference>
<organism evidence="1 2">
    <name type="scientific">Sphaerisporangium aureirubrum</name>
    <dbReference type="NCBI Taxonomy" id="1544736"/>
    <lineage>
        <taxon>Bacteria</taxon>
        <taxon>Bacillati</taxon>
        <taxon>Actinomycetota</taxon>
        <taxon>Actinomycetes</taxon>
        <taxon>Streptosporangiales</taxon>
        <taxon>Streptosporangiaceae</taxon>
        <taxon>Sphaerisporangium</taxon>
    </lineage>
</organism>
<accession>A0ABW1NM32</accession>
<dbReference type="RefSeq" id="WP_380757344.1">
    <property type="nucleotide sequence ID" value="NZ_JBHSRF010000041.1"/>
</dbReference>
<evidence type="ECO:0000313" key="1">
    <source>
        <dbReference type="EMBL" id="MFC6084370.1"/>
    </source>
</evidence>
<evidence type="ECO:0000313" key="2">
    <source>
        <dbReference type="Proteomes" id="UP001596137"/>
    </source>
</evidence>
<gene>
    <name evidence="1" type="ORF">ACFP1K_24650</name>
</gene>